<feature type="compositionally biased region" description="Basic and acidic residues" evidence="1">
    <location>
        <begin position="55"/>
        <end position="82"/>
    </location>
</feature>
<keyword evidence="3" id="KW-1185">Reference proteome</keyword>
<name>A0A392RLS0_9FABA</name>
<comment type="caution">
    <text evidence="2">The sequence shown here is derived from an EMBL/GenBank/DDBJ whole genome shotgun (WGS) entry which is preliminary data.</text>
</comment>
<accession>A0A392RLS0</accession>
<protein>
    <submittedName>
        <fullName evidence="2">BAG family molecular chaperone regulator 6-like</fullName>
    </submittedName>
</protein>
<organism evidence="2 3">
    <name type="scientific">Trifolium medium</name>
    <dbReference type="NCBI Taxonomy" id="97028"/>
    <lineage>
        <taxon>Eukaryota</taxon>
        <taxon>Viridiplantae</taxon>
        <taxon>Streptophyta</taxon>
        <taxon>Embryophyta</taxon>
        <taxon>Tracheophyta</taxon>
        <taxon>Spermatophyta</taxon>
        <taxon>Magnoliopsida</taxon>
        <taxon>eudicotyledons</taxon>
        <taxon>Gunneridae</taxon>
        <taxon>Pentapetalae</taxon>
        <taxon>rosids</taxon>
        <taxon>fabids</taxon>
        <taxon>Fabales</taxon>
        <taxon>Fabaceae</taxon>
        <taxon>Papilionoideae</taxon>
        <taxon>50 kb inversion clade</taxon>
        <taxon>NPAAA clade</taxon>
        <taxon>Hologalegina</taxon>
        <taxon>IRL clade</taxon>
        <taxon>Trifolieae</taxon>
        <taxon>Trifolium</taxon>
    </lineage>
</organism>
<proteinExistence type="predicted"/>
<sequence length="132" mass="15050">HCCGCPNHVCNQKEDKTLKIEEQEPNVGKKENDSMVPIQFRNFPYPYVWIPQDNFGEKQPKNPTKAEVEEHEDKVADDKKLTGPDNVNAGVQPEFEPRLWNGWLPFDVKGAPNVFRDGDGIRGLKKETGDNM</sequence>
<dbReference type="EMBL" id="LXQA010234217">
    <property type="protein sequence ID" value="MCI36485.1"/>
    <property type="molecule type" value="Genomic_DNA"/>
</dbReference>
<evidence type="ECO:0000313" key="3">
    <source>
        <dbReference type="Proteomes" id="UP000265520"/>
    </source>
</evidence>
<dbReference type="Proteomes" id="UP000265520">
    <property type="component" value="Unassembled WGS sequence"/>
</dbReference>
<evidence type="ECO:0000313" key="2">
    <source>
        <dbReference type="EMBL" id="MCI36485.1"/>
    </source>
</evidence>
<feature type="non-terminal residue" evidence="2">
    <location>
        <position position="132"/>
    </location>
</feature>
<reference evidence="2 3" key="1">
    <citation type="journal article" date="2018" name="Front. Plant Sci.">
        <title>Red Clover (Trifolium pratense) and Zigzag Clover (T. medium) - A Picture of Genomic Similarities and Differences.</title>
        <authorList>
            <person name="Dluhosova J."/>
            <person name="Istvanek J."/>
            <person name="Nedelnik J."/>
            <person name="Repkova J."/>
        </authorList>
    </citation>
    <scope>NUCLEOTIDE SEQUENCE [LARGE SCALE GENOMIC DNA]</scope>
    <source>
        <strain evidence="3">cv. 10/8</strain>
        <tissue evidence="2">Leaf</tissue>
    </source>
</reference>
<dbReference type="AlphaFoldDB" id="A0A392RLS0"/>
<feature type="region of interest" description="Disordered" evidence="1">
    <location>
        <begin position="54"/>
        <end position="93"/>
    </location>
</feature>
<evidence type="ECO:0000256" key="1">
    <source>
        <dbReference type="SAM" id="MobiDB-lite"/>
    </source>
</evidence>
<feature type="non-terminal residue" evidence="2">
    <location>
        <position position="1"/>
    </location>
</feature>